<dbReference type="PANTHER" id="PTHR43884">
    <property type="entry name" value="ACYL-COA DEHYDROGENASE"/>
    <property type="match status" value="1"/>
</dbReference>
<dbReference type="InterPro" id="IPR009075">
    <property type="entry name" value="AcylCo_DH/oxidase_C"/>
</dbReference>
<feature type="domain" description="Acyl-CoA dehydrogenase/oxidase C-terminal" evidence="7">
    <location>
        <begin position="203"/>
        <end position="314"/>
    </location>
</feature>
<gene>
    <name evidence="9" type="ORF">GCM10009550_44190</name>
</gene>
<keyword evidence="5" id="KW-0560">Oxidoreductase</keyword>
<protein>
    <submittedName>
        <fullName evidence="9">Acyl-CoA dehydrogenase family protein</fullName>
    </submittedName>
</protein>
<comment type="similarity">
    <text evidence="2">Belongs to the acyl-CoA dehydrogenase family.</text>
</comment>
<evidence type="ECO:0000256" key="3">
    <source>
        <dbReference type="ARBA" id="ARBA00022630"/>
    </source>
</evidence>
<evidence type="ECO:0000256" key="6">
    <source>
        <dbReference type="SAM" id="MobiDB-lite"/>
    </source>
</evidence>
<dbReference type="Gene3D" id="1.20.140.10">
    <property type="entry name" value="Butyryl-CoA Dehydrogenase, subunit A, domain 3"/>
    <property type="match status" value="1"/>
</dbReference>
<accession>A0ABN1RH92</accession>
<feature type="region of interest" description="Disordered" evidence="6">
    <location>
        <begin position="346"/>
        <end position="375"/>
    </location>
</feature>
<keyword evidence="3" id="KW-0285">Flavoprotein</keyword>
<dbReference type="InterPro" id="IPR037069">
    <property type="entry name" value="AcylCoA_DH/ox_N_sf"/>
</dbReference>
<dbReference type="RefSeq" id="WP_344242796.1">
    <property type="nucleotide sequence ID" value="NZ_BAAAHH010000018.1"/>
</dbReference>
<dbReference type="Proteomes" id="UP001500665">
    <property type="component" value="Unassembled WGS sequence"/>
</dbReference>
<evidence type="ECO:0000259" key="8">
    <source>
        <dbReference type="Pfam" id="PF02771"/>
    </source>
</evidence>
<evidence type="ECO:0000313" key="10">
    <source>
        <dbReference type="Proteomes" id="UP001500665"/>
    </source>
</evidence>
<evidence type="ECO:0000259" key="7">
    <source>
        <dbReference type="Pfam" id="PF00441"/>
    </source>
</evidence>
<dbReference type="PANTHER" id="PTHR43884:SF20">
    <property type="entry name" value="ACYL-COA DEHYDROGENASE FADE28"/>
    <property type="match status" value="1"/>
</dbReference>
<evidence type="ECO:0000256" key="1">
    <source>
        <dbReference type="ARBA" id="ARBA00001974"/>
    </source>
</evidence>
<feature type="compositionally biased region" description="Basic and acidic residues" evidence="6">
    <location>
        <begin position="360"/>
        <end position="375"/>
    </location>
</feature>
<dbReference type="InterPro" id="IPR009100">
    <property type="entry name" value="AcylCoA_DH/oxidase_NM_dom_sf"/>
</dbReference>
<evidence type="ECO:0000256" key="5">
    <source>
        <dbReference type="ARBA" id="ARBA00023002"/>
    </source>
</evidence>
<dbReference type="EMBL" id="BAAAHH010000018">
    <property type="protein sequence ID" value="GAA0957182.1"/>
    <property type="molecule type" value="Genomic_DNA"/>
</dbReference>
<keyword evidence="4" id="KW-0274">FAD</keyword>
<feature type="domain" description="Acyl-CoA dehydrogenase/oxidase N-terminal" evidence="8">
    <location>
        <begin position="3"/>
        <end position="89"/>
    </location>
</feature>
<organism evidence="9 10">
    <name type="scientific">Actinocorallia libanotica</name>
    <dbReference type="NCBI Taxonomy" id="46162"/>
    <lineage>
        <taxon>Bacteria</taxon>
        <taxon>Bacillati</taxon>
        <taxon>Actinomycetota</taxon>
        <taxon>Actinomycetes</taxon>
        <taxon>Streptosporangiales</taxon>
        <taxon>Thermomonosporaceae</taxon>
        <taxon>Actinocorallia</taxon>
    </lineage>
</organism>
<dbReference type="SUPFAM" id="SSF47203">
    <property type="entry name" value="Acyl-CoA dehydrogenase C-terminal domain-like"/>
    <property type="match status" value="1"/>
</dbReference>
<dbReference type="SUPFAM" id="SSF56645">
    <property type="entry name" value="Acyl-CoA dehydrogenase NM domain-like"/>
    <property type="match status" value="1"/>
</dbReference>
<comment type="caution">
    <text evidence="9">The sequence shown here is derived from an EMBL/GenBank/DDBJ whole genome shotgun (WGS) entry which is preliminary data.</text>
</comment>
<comment type="cofactor">
    <cofactor evidence="1">
        <name>FAD</name>
        <dbReference type="ChEBI" id="CHEBI:57692"/>
    </cofactor>
</comment>
<dbReference type="Pfam" id="PF02771">
    <property type="entry name" value="Acyl-CoA_dh_N"/>
    <property type="match status" value="1"/>
</dbReference>
<proteinExistence type="inferred from homology"/>
<reference evidence="9 10" key="1">
    <citation type="journal article" date="2019" name="Int. J. Syst. Evol. Microbiol.">
        <title>The Global Catalogue of Microorganisms (GCM) 10K type strain sequencing project: providing services to taxonomists for standard genome sequencing and annotation.</title>
        <authorList>
            <consortium name="The Broad Institute Genomics Platform"/>
            <consortium name="The Broad Institute Genome Sequencing Center for Infectious Disease"/>
            <person name="Wu L."/>
            <person name="Ma J."/>
        </authorList>
    </citation>
    <scope>NUCLEOTIDE SEQUENCE [LARGE SCALE GENOMIC DNA]</scope>
    <source>
        <strain evidence="9 10">JCM 10696</strain>
    </source>
</reference>
<dbReference type="InterPro" id="IPR013786">
    <property type="entry name" value="AcylCoA_DH/ox_N"/>
</dbReference>
<name>A0ABN1RH92_9ACTN</name>
<keyword evidence="10" id="KW-1185">Reference proteome</keyword>
<evidence type="ECO:0000256" key="4">
    <source>
        <dbReference type="ARBA" id="ARBA00022827"/>
    </source>
</evidence>
<evidence type="ECO:0000256" key="2">
    <source>
        <dbReference type="ARBA" id="ARBA00009347"/>
    </source>
</evidence>
<dbReference type="Pfam" id="PF00441">
    <property type="entry name" value="Acyl-CoA_dh_1"/>
    <property type="match status" value="1"/>
</dbReference>
<dbReference type="Gene3D" id="1.10.540.10">
    <property type="entry name" value="Acyl-CoA dehydrogenase/oxidase, N-terminal domain"/>
    <property type="match status" value="1"/>
</dbReference>
<dbReference type="InterPro" id="IPR036250">
    <property type="entry name" value="AcylCo_DH-like_C"/>
</dbReference>
<evidence type="ECO:0000313" key="9">
    <source>
        <dbReference type="EMBL" id="GAA0957182.1"/>
    </source>
</evidence>
<sequence length="375" mass="39443">MSEHLEELAAAVRGVLASRSPEDAAAPGGVDTALWEELEELGFTSLSLPEELEGGGGTLQDAAVVVRESAEACAAVPVAEALLVAAPLLAAAEAPLPAGRLTVGAGDLFAEPTAEGEWQITGSLPRVPWLRSVEHIVALVVTADGPAVAVVPAADPRLLVNEGTNPAGEQRDDAMLDGVVTDRVYRLPERAWLREIEMLGAVARTVQMAGAARGVLKATLRHVQEREQFGRPLLGFQAVQHRLASLAADVATVEVAADAAVLALMDPGSGRELAVASAKAQASALARPIAAAGHQLHGAIGFTMEHRLGAYTRRLWSWRDEYGNELLWQERAAQLVMDRGGDVWGLLTGTGPDPQAEPETGERRAPAPDARIESI</sequence>